<feature type="non-terminal residue" evidence="1">
    <location>
        <position position="182"/>
    </location>
</feature>
<keyword evidence="1" id="KW-0548">Nucleotidyltransferase</keyword>
<keyword evidence="1" id="KW-0808">Transferase</keyword>
<sequence>HSWFKRDGFDALVENAWNSFTHNDSNRMIRFKKKLQDLKKIIRVWIRESNASQVGVKKVILDDLVIIDMNLDKGMVSDELLAKRMDLSRKLHDLKQMELKDAAQKAKVNWAIEGDENSKFFHGVINKRRSQLAIRGVFVNGDWYTYPSVVKETFLDHFTARFKQPCVAVSNLICLFLIVCLL</sequence>
<feature type="non-terminal residue" evidence="1">
    <location>
        <position position="1"/>
    </location>
</feature>
<keyword evidence="1" id="KW-0695">RNA-directed DNA polymerase</keyword>
<comment type="caution">
    <text evidence="1">The sequence shown here is derived from an EMBL/GenBank/DDBJ whole genome shotgun (WGS) entry which is preliminary data.</text>
</comment>
<reference evidence="1" key="1">
    <citation type="journal article" date="2019" name="Sci. Rep.">
        <title>Draft genome of Tanacetum cinerariifolium, the natural source of mosquito coil.</title>
        <authorList>
            <person name="Yamashiro T."/>
            <person name="Shiraishi A."/>
            <person name="Satake H."/>
            <person name="Nakayama K."/>
        </authorList>
    </citation>
    <scope>NUCLEOTIDE SEQUENCE</scope>
</reference>
<accession>A0A699UWY0</accession>
<protein>
    <submittedName>
        <fullName evidence="1">RNA-directed DNA polymerase, eukaryota, reverse transcriptase zinc-binding domain protein</fullName>
    </submittedName>
</protein>
<dbReference type="AlphaFoldDB" id="A0A699UWY0"/>
<organism evidence="1">
    <name type="scientific">Tanacetum cinerariifolium</name>
    <name type="common">Dalmatian daisy</name>
    <name type="synonym">Chrysanthemum cinerariifolium</name>
    <dbReference type="NCBI Taxonomy" id="118510"/>
    <lineage>
        <taxon>Eukaryota</taxon>
        <taxon>Viridiplantae</taxon>
        <taxon>Streptophyta</taxon>
        <taxon>Embryophyta</taxon>
        <taxon>Tracheophyta</taxon>
        <taxon>Spermatophyta</taxon>
        <taxon>Magnoliopsida</taxon>
        <taxon>eudicotyledons</taxon>
        <taxon>Gunneridae</taxon>
        <taxon>Pentapetalae</taxon>
        <taxon>asterids</taxon>
        <taxon>campanulids</taxon>
        <taxon>Asterales</taxon>
        <taxon>Asteraceae</taxon>
        <taxon>Asteroideae</taxon>
        <taxon>Anthemideae</taxon>
        <taxon>Anthemidinae</taxon>
        <taxon>Tanacetum</taxon>
    </lineage>
</organism>
<evidence type="ECO:0000313" key="1">
    <source>
        <dbReference type="EMBL" id="GFD27177.1"/>
    </source>
</evidence>
<proteinExistence type="predicted"/>
<dbReference type="EMBL" id="BKCJ011374942">
    <property type="protein sequence ID" value="GFD27177.1"/>
    <property type="molecule type" value="Genomic_DNA"/>
</dbReference>
<dbReference type="GO" id="GO:0003964">
    <property type="term" value="F:RNA-directed DNA polymerase activity"/>
    <property type="evidence" value="ECO:0007669"/>
    <property type="project" value="UniProtKB-KW"/>
</dbReference>
<gene>
    <name evidence="1" type="ORF">Tci_899146</name>
</gene>
<name>A0A699UWY0_TANCI</name>